<dbReference type="AlphaFoldDB" id="A0A4Y2S000"/>
<dbReference type="GO" id="GO:0031297">
    <property type="term" value="P:replication fork processing"/>
    <property type="evidence" value="ECO:0007669"/>
    <property type="project" value="TreeGrafter"/>
</dbReference>
<dbReference type="GO" id="GO:0000014">
    <property type="term" value="F:single-stranded DNA endodeoxyribonuclease activity"/>
    <property type="evidence" value="ECO:0007669"/>
    <property type="project" value="TreeGrafter"/>
</dbReference>
<dbReference type="GO" id="GO:0046975">
    <property type="term" value="F:histone H3K36 methyltransferase activity"/>
    <property type="evidence" value="ECO:0007669"/>
    <property type="project" value="TreeGrafter"/>
</dbReference>
<dbReference type="EMBL" id="BGPR01019263">
    <property type="protein sequence ID" value="GBN81432.1"/>
    <property type="molecule type" value="Genomic_DNA"/>
</dbReference>
<evidence type="ECO:0000313" key="2">
    <source>
        <dbReference type="EMBL" id="GBN81432.1"/>
    </source>
</evidence>
<dbReference type="GO" id="GO:0032259">
    <property type="term" value="P:methylation"/>
    <property type="evidence" value="ECO:0007669"/>
    <property type="project" value="UniProtKB-KW"/>
</dbReference>
<dbReference type="GO" id="GO:0003690">
    <property type="term" value="F:double-stranded DNA binding"/>
    <property type="evidence" value="ECO:0007669"/>
    <property type="project" value="TreeGrafter"/>
</dbReference>
<dbReference type="GO" id="GO:0042800">
    <property type="term" value="F:histone H3K4 methyltransferase activity"/>
    <property type="evidence" value="ECO:0007669"/>
    <property type="project" value="TreeGrafter"/>
</dbReference>
<dbReference type="GO" id="GO:0003697">
    <property type="term" value="F:single-stranded DNA binding"/>
    <property type="evidence" value="ECO:0007669"/>
    <property type="project" value="TreeGrafter"/>
</dbReference>
<organism evidence="2 3">
    <name type="scientific">Araneus ventricosus</name>
    <name type="common">Orbweaver spider</name>
    <name type="synonym">Epeira ventricosa</name>
    <dbReference type="NCBI Taxonomy" id="182803"/>
    <lineage>
        <taxon>Eukaryota</taxon>
        <taxon>Metazoa</taxon>
        <taxon>Ecdysozoa</taxon>
        <taxon>Arthropoda</taxon>
        <taxon>Chelicerata</taxon>
        <taxon>Arachnida</taxon>
        <taxon>Araneae</taxon>
        <taxon>Araneomorphae</taxon>
        <taxon>Entelegynae</taxon>
        <taxon>Araneoidea</taxon>
        <taxon>Araneidae</taxon>
        <taxon>Araneus</taxon>
    </lineage>
</organism>
<protein>
    <submittedName>
        <fullName evidence="2">Histone-lysine N-methyltransferase SETMAR</fullName>
    </submittedName>
</protein>
<dbReference type="GO" id="GO:0015074">
    <property type="term" value="P:DNA integration"/>
    <property type="evidence" value="ECO:0007669"/>
    <property type="project" value="TreeGrafter"/>
</dbReference>
<dbReference type="InterPro" id="IPR041426">
    <property type="entry name" value="Mos1_HTH"/>
</dbReference>
<dbReference type="Gene3D" id="3.30.420.10">
    <property type="entry name" value="Ribonuclease H-like superfamily/Ribonuclease H"/>
    <property type="match status" value="1"/>
</dbReference>
<gene>
    <name evidence="2" type="primary">SETMAR_39</name>
    <name evidence="2" type="ORF">AVEN_152539_1</name>
</gene>
<reference evidence="2 3" key="1">
    <citation type="journal article" date="2019" name="Sci. Rep.">
        <title>Orb-weaving spider Araneus ventricosus genome elucidates the spidroin gene catalogue.</title>
        <authorList>
            <person name="Kono N."/>
            <person name="Nakamura H."/>
            <person name="Ohtoshi R."/>
            <person name="Moran D.A.P."/>
            <person name="Shinohara A."/>
            <person name="Yoshida Y."/>
            <person name="Fujiwara M."/>
            <person name="Mori M."/>
            <person name="Tomita M."/>
            <person name="Arakawa K."/>
        </authorList>
    </citation>
    <scope>NUCLEOTIDE SEQUENCE [LARGE SCALE GENOMIC DNA]</scope>
</reference>
<proteinExistence type="predicted"/>
<dbReference type="PANTHER" id="PTHR46060">
    <property type="entry name" value="MARINER MOS1 TRANSPOSASE-LIKE PROTEIN"/>
    <property type="match status" value="1"/>
</dbReference>
<name>A0A4Y2S000_ARAVE</name>
<dbReference type="OrthoDB" id="6431778at2759"/>
<keyword evidence="2" id="KW-0808">Transferase</keyword>
<accession>A0A4Y2S000</accession>
<dbReference type="GO" id="GO:0044547">
    <property type="term" value="F:DNA topoisomerase binding"/>
    <property type="evidence" value="ECO:0007669"/>
    <property type="project" value="TreeGrafter"/>
</dbReference>
<sequence>MAVNMLTMAVNIHVNDDSQHVNHGRKHSGLDNNQQCLSGYKMADTNIEMLYILRHYSKLGHKATVAARKMREVEGHAKNSDRTAQNWYKCFKEGDLSLEIKPRSERPSVVILQDLKQKVEMNPTKRTGKLSEELGPSKDTICRALHKLQKTCKNSREVPYELTPQQTNQQVEICKTLLENPQDMRFSKPIVTCDKKWVHLRNPDN</sequence>
<dbReference type="InterPro" id="IPR052709">
    <property type="entry name" value="Transposase-MT_Hybrid"/>
</dbReference>
<evidence type="ECO:0000313" key="3">
    <source>
        <dbReference type="Proteomes" id="UP000499080"/>
    </source>
</evidence>
<keyword evidence="2" id="KW-0489">Methyltransferase</keyword>
<comment type="caution">
    <text evidence="2">The sequence shown here is derived from an EMBL/GenBank/DDBJ whole genome shotgun (WGS) entry which is preliminary data.</text>
</comment>
<dbReference type="GO" id="GO:0000729">
    <property type="term" value="P:DNA double-strand break processing"/>
    <property type="evidence" value="ECO:0007669"/>
    <property type="project" value="TreeGrafter"/>
</dbReference>
<dbReference type="GO" id="GO:0044774">
    <property type="term" value="P:mitotic DNA integrity checkpoint signaling"/>
    <property type="evidence" value="ECO:0007669"/>
    <property type="project" value="TreeGrafter"/>
</dbReference>
<dbReference type="GO" id="GO:0006303">
    <property type="term" value="P:double-strand break repair via nonhomologous end joining"/>
    <property type="evidence" value="ECO:0007669"/>
    <property type="project" value="TreeGrafter"/>
</dbReference>
<dbReference type="Gene3D" id="1.10.10.1450">
    <property type="match status" value="1"/>
</dbReference>
<dbReference type="Proteomes" id="UP000499080">
    <property type="component" value="Unassembled WGS sequence"/>
</dbReference>
<feature type="domain" description="Mos1 transposase HTH" evidence="1">
    <location>
        <begin position="52"/>
        <end position="95"/>
    </location>
</feature>
<dbReference type="Pfam" id="PF17906">
    <property type="entry name" value="HTH_48"/>
    <property type="match status" value="1"/>
</dbReference>
<dbReference type="GO" id="GO:0000793">
    <property type="term" value="C:condensed chromosome"/>
    <property type="evidence" value="ECO:0007669"/>
    <property type="project" value="TreeGrafter"/>
</dbReference>
<dbReference type="PANTHER" id="PTHR46060:SF2">
    <property type="entry name" value="HISTONE-LYSINE N-METHYLTRANSFERASE SETMAR"/>
    <property type="match status" value="1"/>
</dbReference>
<keyword evidence="3" id="KW-1185">Reference proteome</keyword>
<dbReference type="GO" id="GO:0035861">
    <property type="term" value="C:site of double-strand break"/>
    <property type="evidence" value="ECO:0007669"/>
    <property type="project" value="TreeGrafter"/>
</dbReference>
<dbReference type="GO" id="GO:0005634">
    <property type="term" value="C:nucleus"/>
    <property type="evidence" value="ECO:0007669"/>
    <property type="project" value="TreeGrafter"/>
</dbReference>
<dbReference type="InterPro" id="IPR036397">
    <property type="entry name" value="RNaseH_sf"/>
</dbReference>
<evidence type="ECO:0000259" key="1">
    <source>
        <dbReference type="Pfam" id="PF17906"/>
    </source>
</evidence>